<organism evidence="1 2">
    <name type="scientific">Sphingomonas aerophila</name>
    <dbReference type="NCBI Taxonomy" id="1344948"/>
    <lineage>
        <taxon>Bacteria</taxon>
        <taxon>Pseudomonadati</taxon>
        <taxon>Pseudomonadota</taxon>
        <taxon>Alphaproteobacteria</taxon>
        <taxon>Sphingomonadales</taxon>
        <taxon>Sphingomonadaceae</taxon>
        <taxon>Sphingomonas</taxon>
    </lineage>
</organism>
<dbReference type="EMBL" id="JACIJK010000007">
    <property type="protein sequence ID" value="MBB5715563.1"/>
    <property type="molecule type" value="Genomic_DNA"/>
</dbReference>
<keyword evidence="2" id="KW-1185">Reference proteome</keyword>
<evidence type="ECO:0000313" key="2">
    <source>
        <dbReference type="Proteomes" id="UP000546200"/>
    </source>
</evidence>
<proteinExistence type="predicted"/>
<sequence length="36" mass="3654">MIDVLNAMMAAGEVIGSMKKVTALCAVNGISSKRSG</sequence>
<gene>
    <name evidence="1" type="ORF">FHS94_002418</name>
</gene>
<accession>A0A7W9BE82</accession>
<dbReference type="Proteomes" id="UP000546200">
    <property type="component" value="Unassembled WGS sequence"/>
</dbReference>
<evidence type="ECO:0000313" key="1">
    <source>
        <dbReference type="EMBL" id="MBB5715563.1"/>
    </source>
</evidence>
<name>A0A7W9BE82_9SPHN</name>
<reference evidence="1 2" key="1">
    <citation type="submission" date="2020-08" db="EMBL/GenBank/DDBJ databases">
        <title>Genomic Encyclopedia of Type Strains, Phase IV (KMG-IV): sequencing the most valuable type-strain genomes for metagenomic binning, comparative biology and taxonomic classification.</title>
        <authorList>
            <person name="Goeker M."/>
        </authorList>
    </citation>
    <scope>NUCLEOTIDE SEQUENCE [LARGE SCALE GENOMIC DNA]</scope>
    <source>
        <strain evidence="1 2">DSM 100044</strain>
    </source>
</reference>
<protein>
    <submittedName>
        <fullName evidence="1">Uncharacterized protein</fullName>
    </submittedName>
</protein>
<comment type="caution">
    <text evidence="1">The sequence shown here is derived from an EMBL/GenBank/DDBJ whole genome shotgun (WGS) entry which is preliminary data.</text>
</comment>
<dbReference type="AlphaFoldDB" id="A0A7W9BE82"/>